<dbReference type="GeneTree" id="ENSGT00510000048144"/>
<evidence type="ECO:0000256" key="1">
    <source>
        <dbReference type="ARBA" id="ARBA00002530"/>
    </source>
</evidence>
<comment type="subunit">
    <text evidence="7">Interacts with CUL4A and/or CUL4B.</text>
</comment>
<dbReference type="Proteomes" id="UP000005226">
    <property type="component" value="Chromosome 13"/>
</dbReference>
<dbReference type="SMART" id="SM00320">
    <property type="entry name" value="WD40"/>
    <property type="match status" value="4"/>
</dbReference>
<dbReference type="GO" id="GO:0005634">
    <property type="term" value="C:nucleus"/>
    <property type="evidence" value="ECO:0007669"/>
    <property type="project" value="TreeGrafter"/>
</dbReference>
<dbReference type="SUPFAM" id="SSF50978">
    <property type="entry name" value="WD40 repeat-like"/>
    <property type="match status" value="1"/>
</dbReference>
<keyword evidence="4 6" id="KW-0853">WD repeat</keyword>
<sequence length="548" mass="61767">MPALAAKMAPELRRNEDVVKDMTPEEPHKTVPRSTRNKLGPKRLSYAPHAEETHDVKKRKVRKIHKHTHSNLLQIGDEDENTIVDQTGRYGQLSEYELKRLETIRENQAFLSSINLLEAKKEVKKLKRPSQRGLASRSSTVKELPPARKSLRLQNKEAEVVPAHTESKVTTEQSSAVTKLFGPQPMEPINMEESKLPLQILELSFEGLEEDRKVVLDLERYRSTLQKMRINEDQVAKVVMNRIYCAAFHPSCSSLFMAAGDTIGNVGLWGLNSTWGDDGVLLFKPHARCVSCMAFSRTCPVQLLSGSYDGSLRCMDVEKAIFDDVYDFDDGLKSFDFMSHDCSTLVVGNFYGSIAIVDRRAPGNSHQSLHSLNSMVLRCIHVHPVARQYLLVAENKTVKIYDNRYLKSKSKAVSELYGHSLSITSAYFSPSTGNRVLTSCSDDRIRIFDTSESAATPPLLTSIRHNMHTGRWLSKISAVWDPKQDDCFVAGSMLRPRRLQVFHESGREQHTFTDQDNFNTVLPVTVFHPTRNALLGGNASGRLHVFTD</sequence>
<dbReference type="FunFam" id="2.130.10.10:FF:000180">
    <property type="entry name" value="WD repeat-containing protein 76"/>
    <property type="match status" value="1"/>
</dbReference>
<dbReference type="OMA" id="DPNTLYW"/>
<dbReference type="RefSeq" id="XP_029701669.1">
    <property type="nucleotide sequence ID" value="XM_029845809.1"/>
</dbReference>
<evidence type="ECO:0000313" key="10">
    <source>
        <dbReference type="Proteomes" id="UP000005226"/>
    </source>
</evidence>
<evidence type="ECO:0000256" key="5">
    <source>
        <dbReference type="ARBA" id="ARBA00022737"/>
    </source>
</evidence>
<keyword evidence="10" id="KW-1185">Reference proteome</keyword>
<feature type="compositionally biased region" description="Basic and acidic residues" evidence="8">
    <location>
        <begin position="156"/>
        <end position="169"/>
    </location>
</feature>
<dbReference type="GO" id="GO:2000001">
    <property type="term" value="P:regulation of DNA damage checkpoint"/>
    <property type="evidence" value="ECO:0007669"/>
    <property type="project" value="TreeGrafter"/>
</dbReference>
<dbReference type="InterPro" id="IPR015943">
    <property type="entry name" value="WD40/YVTN_repeat-like_dom_sf"/>
</dbReference>
<dbReference type="KEGG" id="tru:101062105"/>
<dbReference type="InterPro" id="IPR036322">
    <property type="entry name" value="WD40_repeat_dom_sf"/>
</dbReference>
<dbReference type="STRING" id="31033.ENSTRUP00000052469"/>
<reference evidence="9 10" key="1">
    <citation type="journal article" date="2011" name="Genome Biol. Evol.">
        <title>Integration of the genetic map and genome assembly of fugu facilitates insights into distinct features of genome evolution in teleosts and mammals.</title>
        <authorList>
            <person name="Kai W."/>
            <person name="Kikuchi K."/>
            <person name="Tohari S."/>
            <person name="Chew A.K."/>
            <person name="Tay A."/>
            <person name="Fujiwara A."/>
            <person name="Hosoya S."/>
            <person name="Suetake H."/>
            <person name="Naruse K."/>
            <person name="Brenner S."/>
            <person name="Suzuki Y."/>
            <person name="Venkatesh B."/>
        </authorList>
    </citation>
    <scope>NUCLEOTIDE SEQUENCE [LARGE SCALE GENOMIC DNA]</scope>
</reference>
<dbReference type="CTD" id="79968"/>
<feature type="region of interest" description="Disordered" evidence="8">
    <location>
        <begin position="1"/>
        <end position="55"/>
    </location>
</feature>
<dbReference type="GO" id="GO:0003677">
    <property type="term" value="F:DNA binding"/>
    <property type="evidence" value="ECO:0007669"/>
    <property type="project" value="TreeGrafter"/>
</dbReference>
<gene>
    <name evidence="9" type="primary">wdr76</name>
</gene>
<protein>
    <recommendedName>
        <fullName evidence="3 7">WD repeat-containing protein 76</fullName>
    </recommendedName>
</protein>
<reference evidence="9" key="2">
    <citation type="submission" date="2025-08" db="UniProtKB">
        <authorList>
            <consortium name="Ensembl"/>
        </authorList>
    </citation>
    <scope>IDENTIFICATION</scope>
</reference>
<reference evidence="9" key="3">
    <citation type="submission" date="2025-09" db="UniProtKB">
        <authorList>
            <consortium name="Ensembl"/>
        </authorList>
    </citation>
    <scope>IDENTIFICATION</scope>
</reference>
<feature type="region of interest" description="Disordered" evidence="8">
    <location>
        <begin position="156"/>
        <end position="175"/>
    </location>
</feature>
<accession>A0A3B5KGE0</accession>
<feature type="compositionally biased region" description="Basic and acidic residues" evidence="8">
    <location>
        <begin position="10"/>
        <end position="29"/>
    </location>
</feature>
<evidence type="ECO:0000256" key="8">
    <source>
        <dbReference type="SAM" id="MobiDB-lite"/>
    </source>
</evidence>
<evidence type="ECO:0000256" key="6">
    <source>
        <dbReference type="PROSITE-ProRule" id="PRU00221"/>
    </source>
</evidence>
<comment type="similarity">
    <text evidence="2 7">Belongs to the WD repeat DDB2/WDR76 family.</text>
</comment>
<dbReference type="AlphaFoldDB" id="A0A3B5KGE0"/>
<name>A0A3B5KGE0_TAKRU</name>
<dbReference type="InParanoid" id="A0A3B5KGE0"/>
<dbReference type="PANTHER" id="PTHR14773">
    <property type="entry name" value="WD REPEAT-CONTAINING PROTEIN 76"/>
    <property type="match status" value="1"/>
</dbReference>
<dbReference type="Pfam" id="PF00400">
    <property type="entry name" value="WD40"/>
    <property type="match status" value="2"/>
</dbReference>
<evidence type="ECO:0000256" key="2">
    <source>
        <dbReference type="ARBA" id="ARBA00005434"/>
    </source>
</evidence>
<comment type="function">
    <text evidence="1 7">Specifically binds 5-hydroxymethylcytosine (5hmC), suggesting that it acts as a specific reader of 5hmC.</text>
</comment>
<dbReference type="Ensembl" id="ENSTRUT00000051258.2">
    <property type="protein sequence ID" value="ENSTRUP00000052469.2"/>
    <property type="gene ID" value="ENSTRUG00000020096.2"/>
</dbReference>
<proteinExistence type="inferred from homology"/>
<dbReference type="PANTHER" id="PTHR14773:SF0">
    <property type="entry name" value="WD REPEAT-CONTAINING PROTEIN 76"/>
    <property type="match status" value="1"/>
</dbReference>
<dbReference type="InterPro" id="IPR050853">
    <property type="entry name" value="WD_repeat_DNA-damage-binding"/>
</dbReference>
<dbReference type="GeneID" id="101062105"/>
<dbReference type="InterPro" id="IPR001680">
    <property type="entry name" value="WD40_rpt"/>
</dbReference>
<dbReference type="PROSITE" id="PS50082">
    <property type="entry name" value="WD_REPEATS_2"/>
    <property type="match status" value="1"/>
</dbReference>
<dbReference type="OrthoDB" id="9890280at2759"/>
<feature type="repeat" description="WD" evidence="6">
    <location>
        <begin position="416"/>
        <end position="458"/>
    </location>
</feature>
<evidence type="ECO:0000256" key="3">
    <source>
        <dbReference type="ARBA" id="ARBA00021234"/>
    </source>
</evidence>
<organism evidence="9 10">
    <name type="scientific">Takifugu rubripes</name>
    <name type="common">Japanese pufferfish</name>
    <name type="synonym">Fugu rubripes</name>
    <dbReference type="NCBI Taxonomy" id="31033"/>
    <lineage>
        <taxon>Eukaryota</taxon>
        <taxon>Metazoa</taxon>
        <taxon>Chordata</taxon>
        <taxon>Craniata</taxon>
        <taxon>Vertebrata</taxon>
        <taxon>Euteleostomi</taxon>
        <taxon>Actinopterygii</taxon>
        <taxon>Neopterygii</taxon>
        <taxon>Teleostei</taxon>
        <taxon>Neoteleostei</taxon>
        <taxon>Acanthomorphata</taxon>
        <taxon>Eupercaria</taxon>
        <taxon>Tetraodontiformes</taxon>
        <taxon>Tetradontoidea</taxon>
        <taxon>Tetraodontidae</taxon>
        <taxon>Takifugu</taxon>
    </lineage>
</organism>
<keyword evidence="5" id="KW-0677">Repeat</keyword>
<evidence type="ECO:0000313" key="9">
    <source>
        <dbReference type="Ensembl" id="ENSTRUP00000052469.2"/>
    </source>
</evidence>
<feature type="region of interest" description="Disordered" evidence="8">
    <location>
        <begin position="128"/>
        <end position="149"/>
    </location>
</feature>
<evidence type="ECO:0000256" key="7">
    <source>
        <dbReference type="RuleBase" id="RU365004"/>
    </source>
</evidence>
<dbReference type="Gene3D" id="2.130.10.10">
    <property type="entry name" value="YVTN repeat-like/Quinoprotein amine dehydrogenase"/>
    <property type="match status" value="1"/>
</dbReference>
<evidence type="ECO:0000256" key="4">
    <source>
        <dbReference type="ARBA" id="ARBA00022574"/>
    </source>
</evidence>